<protein>
    <submittedName>
        <fullName evidence="3">DUF5107 domain-containing protein</fullName>
    </submittedName>
</protein>
<feature type="region of interest" description="Disordered" evidence="1">
    <location>
        <begin position="25"/>
        <end position="56"/>
    </location>
</feature>
<name>A0A6N8SFS5_9HYPH</name>
<evidence type="ECO:0000313" key="4">
    <source>
        <dbReference type="Proteomes" id="UP000435802"/>
    </source>
</evidence>
<dbReference type="EMBL" id="WUMK01000003">
    <property type="protein sequence ID" value="MXN45600.1"/>
    <property type="molecule type" value="Genomic_DNA"/>
</dbReference>
<dbReference type="Pfam" id="PF17128">
    <property type="entry name" value="DUF5107"/>
    <property type="match status" value="1"/>
</dbReference>
<dbReference type="OrthoDB" id="174931at2"/>
<proteinExistence type="predicted"/>
<comment type="caution">
    <text evidence="3">The sequence shown here is derived from an EMBL/GenBank/DDBJ whole genome shotgun (WGS) entry which is preliminary data.</text>
</comment>
<evidence type="ECO:0000313" key="3">
    <source>
        <dbReference type="EMBL" id="MXN45600.1"/>
    </source>
</evidence>
<dbReference type="Proteomes" id="UP000435802">
    <property type="component" value="Unassembled WGS sequence"/>
</dbReference>
<evidence type="ECO:0000259" key="2">
    <source>
        <dbReference type="Pfam" id="PF17128"/>
    </source>
</evidence>
<feature type="domain" description="DUF5107" evidence="2">
    <location>
        <begin position="69"/>
        <end position="347"/>
    </location>
</feature>
<reference evidence="3 4" key="1">
    <citation type="submission" date="2019-12" db="EMBL/GenBank/DDBJ databases">
        <title>Shinella kummerowiae sp. nov., a symbiotic bacterium isolated from root nodules of the herbal legume Kummerowia stipulacea.</title>
        <authorList>
            <person name="Gao J."/>
        </authorList>
    </citation>
    <scope>NUCLEOTIDE SEQUENCE [LARGE SCALE GENOMIC DNA]</scope>
    <source>
        <strain evidence="3 4">CCBAU 25048</strain>
    </source>
</reference>
<accession>A0A6N8SFS5</accession>
<dbReference type="RefSeq" id="WP_160859024.1">
    <property type="nucleotide sequence ID" value="NZ_WUMK01000003.1"/>
</dbReference>
<dbReference type="AlphaFoldDB" id="A0A6N8SFS5"/>
<keyword evidence="4" id="KW-1185">Reference proteome</keyword>
<dbReference type="InterPro" id="IPR033396">
    <property type="entry name" value="DUF5107"/>
</dbReference>
<organism evidence="3 4">
    <name type="scientific">Shinella kummerowiae</name>
    <dbReference type="NCBI Taxonomy" id="417745"/>
    <lineage>
        <taxon>Bacteria</taxon>
        <taxon>Pseudomonadati</taxon>
        <taxon>Pseudomonadota</taxon>
        <taxon>Alphaproteobacteria</taxon>
        <taxon>Hyphomicrobiales</taxon>
        <taxon>Rhizobiaceae</taxon>
        <taxon>Shinella</taxon>
    </lineage>
</organism>
<sequence length="678" mass="75195">MNQTQQKARAEGRTSVEETVVTLPMSHLGGPSRLPRFRWQQPIPDKETPPSRGLSAEENANAFDWGKDSILPYSVYDDYDRAQTPGEMPLVALDNGRLRVTIAPQYGGRLMQLYDYALGRDLVFRNPVFQPANLAALNAWFSGGIEWNGLIPGHTPFTCVPVFTGVVDTERGPVLRIYEFDRIVEAIWQIDLYLPADEDRLYVHGRIINAAPTEKRAYWWTNVAVPASAGMRVVSPGDYAIEHVLPGNELARFPFPDPERFDGSYPGLWKGATSVFFRKREADRLFIAALDKAGTGLAQTATSALTGRKFFYFGTAAGGQHWMDYLARKGEGDYIEIQAGITPTQNQRFVLAADSETHWTEVYGGLSVDPAAVHSEDYAVAERATAEAVDRRFPTAELSDVDGFLTRVSQQPLDRRLSEGSPWGARQAKLTGKPLAAGLDFAVEAERSVWDELAETGEISAGNLMRVPVDFAVSDLWRSALERSAGRQGATWLHDLLLGIAALDQEDMAAARSLFERSVAARPTWLGLRQLALIEKNEDRAEQLYLFAWAAEDAPAELAVEIVQFLLRAGKLQALEGFLAKLPDDIAAQERIVLARASVAAERGDLDALEALLKVEFATIREGEDLSADLWERLQKGRLEQRLGRTPAPAELETHMKAHPLPEHLDFRMRVALQDGTN</sequence>
<gene>
    <name evidence="3" type="ORF">GR138_10375</name>
</gene>
<evidence type="ECO:0000256" key="1">
    <source>
        <dbReference type="SAM" id="MobiDB-lite"/>
    </source>
</evidence>